<reference evidence="2" key="2">
    <citation type="journal article" date="2017" name="Nat. Plants">
        <title>The Aegilops tauschii genome reveals multiple impacts of transposons.</title>
        <authorList>
            <person name="Zhao G."/>
            <person name="Zou C."/>
            <person name="Li K."/>
            <person name="Wang K."/>
            <person name="Li T."/>
            <person name="Gao L."/>
            <person name="Zhang X."/>
            <person name="Wang H."/>
            <person name="Yang Z."/>
            <person name="Liu X."/>
            <person name="Jiang W."/>
            <person name="Mao L."/>
            <person name="Kong X."/>
            <person name="Jiao Y."/>
            <person name="Jia J."/>
        </authorList>
    </citation>
    <scope>NUCLEOTIDE SEQUENCE [LARGE SCALE GENOMIC DNA]</scope>
    <source>
        <strain evidence="2">cv. AL8/78</strain>
    </source>
</reference>
<dbReference type="EnsemblPlants" id="AET3Gv20275600.23">
    <property type="protein sequence ID" value="AET3Gv20275600.23"/>
    <property type="gene ID" value="AET3Gv20275600"/>
</dbReference>
<proteinExistence type="predicted"/>
<evidence type="ECO:0000313" key="1">
    <source>
        <dbReference type="EnsemblPlants" id="AET3Gv20275600.23"/>
    </source>
</evidence>
<dbReference type="AlphaFoldDB" id="A0A453EAN0"/>
<accession>A0A453EAN0</accession>
<protein>
    <submittedName>
        <fullName evidence="1">Uncharacterized protein</fullName>
    </submittedName>
</protein>
<reference evidence="1" key="3">
    <citation type="journal article" date="2017" name="Nature">
        <title>Genome sequence of the progenitor of the wheat D genome Aegilops tauschii.</title>
        <authorList>
            <person name="Luo M.C."/>
            <person name="Gu Y.Q."/>
            <person name="Puiu D."/>
            <person name="Wang H."/>
            <person name="Twardziok S.O."/>
            <person name="Deal K.R."/>
            <person name="Huo N."/>
            <person name="Zhu T."/>
            <person name="Wang L."/>
            <person name="Wang Y."/>
            <person name="McGuire P.E."/>
            <person name="Liu S."/>
            <person name="Long H."/>
            <person name="Ramasamy R.K."/>
            <person name="Rodriguez J.C."/>
            <person name="Van S.L."/>
            <person name="Yuan L."/>
            <person name="Wang Z."/>
            <person name="Xia Z."/>
            <person name="Xiao L."/>
            <person name="Anderson O.D."/>
            <person name="Ouyang S."/>
            <person name="Liang Y."/>
            <person name="Zimin A.V."/>
            <person name="Pertea G."/>
            <person name="Qi P."/>
            <person name="Bennetzen J.L."/>
            <person name="Dai X."/>
            <person name="Dawson M.W."/>
            <person name="Muller H.G."/>
            <person name="Kugler K."/>
            <person name="Rivarola-Duarte L."/>
            <person name="Spannagl M."/>
            <person name="Mayer K.F.X."/>
            <person name="Lu F.H."/>
            <person name="Bevan M.W."/>
            <person name="Leroy P."/>
            <person name="Li P."/>
            <person name="You F.M."/>
            <person name="Sun Q."/>
            <person name="Liu Z."/>
            <person name="Lyons E."/>
            <person name="Wicker T."/>
            <person name="Salzberg S.L."/>
            <person name="Devos K.M."/>
            <person name="Dvorak J."/>
        </authorList>
    </citation>
    <scope>NUCLEOTIDE SEQUENCE [LARGE SCALE GENOMIC DNA]</scope>
    <source>
        <strain evidence="1">cv. AL8/78</strain>
    </source>
</reference>
<dbReference type="Proteomes" id="UP000015105">
    <property type="component" value="Chromosome 3D"/>
</dbReference>
<dbReference type="Gramene" id="AET3Gv20275600.23">
    <property type="protein sequence ID" value="AET3Gv20275600.23"/>
    <property type="gene ID" value="AET3Gv20275600"/>
</dbReference>
<organism evidence="1 2">
    <name type="scientific">Aegilops tauschii subsp. strangulata</name>
    <name type="common">Goatgrass</name>
    <dbReference type="NCBI Taxonomy" id="200361"/>
    <lineage>
        <taxon>Eukaryota</taxon>
        <taxon>Viridiplantae</taxon>
        <taxon>Streptophyta</taxon>
        <taxon>Embryophyta</taxon>
        <taxon>Tracheophyta</taxon>
        <taxon>Spermatophyta</taxon>
        <taxon>Magnoliopsida</taxon>
        <taxon>Liliopsida</taxon>
        <taxon>Poales</taxon>
        <taxon>Poaceae</taxon>
        <taxon>BOP clade</taxon>
        <taxon>Pooideae</taxon>
        <taxon>Triticodae</taxon>
        <taxon>Triticeae</taxon>
        <taxon>Triticinae</taxon>
        <taxon>Aegilops</taxon>
    </lineage>
</organism>
<sequence>MEAPFVYLRPTVEDDGTGEQALMKAALDGNLGRLKRTTTLLFSALILV</sequence>
<keyword evidence="2" id="KW-1185">Reference proteome</keyword>
<reference evidence="1" key="5">
    <citation type="journal article" date="2021" name="G3 (Bethesda)">
        <title>Aegilops tauschii genome assembly Aet v5.0 features greater sequence contiguity and improved annotation.</title>
        <authorList>
            <person name="Wang L."/>
            <person name="Zhu T."/>
            <person name="Rodriguez J.C."/>
            <person name="Deal K.R."/>
            <person name="Dubcovsky J."/>
            <person name="McGuire P.E."/>
            <person name="Lux T."/>
            <person name="Spannagl M."/>
            <person name="Mayer K.F.X."/>
            <person name="Baldrich P."/>
            <person name="Meyers B.C."/>
            <person name="Huo N."/>
            <person name="Gu Y.Q."/>
            <person name="Zhou H."/>
            <person name="Devos K.M."/>
            <person name="Bennetzen J.L."/>
            <person name="Unver T."/>
            <person name="Budak H."/>
            <person name="Gulick P.J."/>
            <person name="Galiba G."/>
            <person name="Kalapos B."/>
            <person name="Nelson D.R."/>
            <person name="Li P."/>
            <person name="You F.M."/>
            <person name="Luo M.C."/>
            <person name="Dvorak J."/>
        </authorList>
    </citation>
    <scope>NUCLEOTIDE SEQUENCE [LARGE SCALE GENOMIC DNA]</scope>
    <source>
        <strain evidence="1">cv. AL8/78</strain>
    </source>
</reference>
<evidence type="ECO:0000313" key="2">
    <source>
        <dbReference type="Proteomes" id="UP000015105"/>
    </source>
</evidence>
<name>A0A453EAN0_AEGTS</name>
<reference evidence="2" key="1">
    <citation type="journal article" date="2014" name="Science">
        <title>Ancient hybridizations among the ancestral genomes of bread wheat.</title>
        <authorList>
            <consortium name="International Wheat Genome Sequencing Consortium,"/>
            <person name="Marcussen T."/>
            <person name="Sandve S.R."/>
            <person name="Heier L."/>
            <person name="Spannagl M."/>
            <person name="Pfeifer M."/>
            <person name="Jakobsen K.S."/>
            <person name="Wulff B.B."/>
            <person name="Steuernagel B."/>
            <person name="Mayer K.F."/>
            <person name="Olsen O.A."/>
        </authorList>
    </citation>
    <scope>NUCLEOTIDE SEQUENCE [LARGE SCALE GENOMIC DNA]</scope>
    <source>
        <strain evidence="2">cv. AL8/78</strain>
    </source>
</reference>
<reference evidence="1" key="4">
    <citation type="submission" date="2019-03" db="UniProtKB">
        <authorList>
            <consortium name="EnsemblPlants"/>
        </authorList>
    </citation>
    <scope>IDENTIFICATION</scope>
</reference>